<organism evidence="2 3">
    <name type="scientific">endosymbiont of Riftia pachyptila</name>
    <name type="common">vent Ph05</name>
    <dbReference type="NCBI Taxonomy" id="1048808"/>
    <lineage>
        <taxon>Bacteria</taxon>
        <taxon>Pseudomonadati</taxon>
        <taxon>Pseudomonadota</taxon>
        <taxon>Gammaproteobacteria</taxon>
        <taxon>sulfur-oxidizing symbionts</taxon>
    </lineage>
</organism>
<dbReference type="GO" id="GO:0000166">
    <property type="term" value="F:nucleotide binding"/>
    <property type="evidence" value="ECO:0007669"/>
    <property type="project" value="UniProtKB-KW"/>
</dbReference>
<evidence type="ECO:0000313" key="3">
    <source>
        <dbReference type="Proteomes" id="UP000004491"/>
    </source>
</evidence>
<dbReference type="InterPro" id="IPR036265">
    <property type="entry name" value="HIT-like_sf"/>
</dbReference>
<dbReference type="Proteomes" id="UP000004491">
    <property type="component" value="Unassembled WGS sequence"/>
</dbReference>
<name>G2DBL2_9GAMM</name>
<dbReference type="InterPro" id="IPR058866">
    <property type="entry name" value="GDPGP1_N"/>
</dbReference>
<feature type="domain" description="GDPGP1-like N-terminal" evidence="1">
    <location>
        <begin position="127"/>
        <end position="248"/>
    </location>
</feature>
<dbReference type="InterPro" id="IPR026506">
    <property type="entry name" value="GDPGP"/>
</dbReference>
<reference evidence="2" key="1">
    <citation type="journal article" date="2011" name="ISME J.">
        <title>The endosymbionts of the deep-sea tubeworms Riftia pachyptila and Tevnia jerichonana share an identical physiology as revealed by proteogenomic analyses.</title>
        <authorList>
            <person name="Gardebrecht A."/>
            <person name="Markert S."/>
            <person name="Felbeck H."/>
            <person name="Thuermer A."/>
            <person name="Albrecht D."/>
            <person name="Wollherr A."/>
            <person name="Kabisch J."/>
            <person name="Lehmann R."/>
            <person name="Daniel R."/>
            <person name="Liesegang H."/>
            <person name="Hecker M."/>
            <person name="Sievert S.M."/>
            <person name="Schweder T."/>
        </authorList>
    </citation>
    <scope>NUCLEOTIDE SEQUENCE [LARGE SCALE GENOMIC DNA]</scope>
</reference>
<evidence type="ECO:0000313" key="2">
    <source>
        <dbReference type="EMBL" id="EGV52003.1"/>
    </source>
</evidence>
<dbReference type="Pfam" id="PF26217">
    <property type="entry name" value="GDPGP1_N"/>
    <property type="match status" value="1"/>
</dbReference>
<keyword evidence="3" id="KW-1185">Reference proteome</keyword>
<dbReference type="GO" id="GO:0080048">
    <property type="term" value="F:GDP-D-glucose phosphorylase activity"/>
    <property type="evidence" value="ECO:0007669"/>
    <property type="project" value="InterPro"/>
</dbReference>
<dbReference type="AlphaFoldDB" id="G2DBL2"/>
<protein>
    <recommendedName>
        <fullName evidence="1">GDPGP1-like N-terminal domain-containing protein</fullName>
    </recommendedName>
</protein>
<dbReference type="GO" id="GO:0016787">
    <property type="term" value="F:hydrolase activity"/>
    <property type="evidence" value="ECO:0007669"/>
    <property type="project" value="UniProtKB-KW"/>
</dbReference>
<evidence type="ECO:0000259" key="1">
    <source>
        <dbReference type="Pfam" id="PF26217"/>
    </source>
</evidence>
<accession>G2DBL2</accession>
<proteinExistence type="predicted"/>
<dbReference type="PANTHER" id="PTHR20884">
    <property type="entry name" value="GDP-D-GLUCOSE PHOSPHORYLASE 1"/>
    <property type="match status" value="1"/>
</dbReference>
<sequence length="362" mass="41009">MGKSGYTPRSAFQAVGASMPESPFSSFDHFSGAFVEGLRGVLQQPGLGAYILVHANAVFDEAILTTLEAPLRQRFEILAAECREALGNGREINGAADDLLVFLKLMAIGFDGVQLNRFRREGPWALQFNHLRSFRPARMATAQVSGIHKSFNPAGFHFNKPFLRREVFWAGSLHGLEVELLYNKFPFVPMHGLLVPERLDREPQFLSHPYHIYIWRLTEVLAETLSGVGFGYNSYGAYASVNHLHFQMFLQQAAMPIADPRWVHNGGPEPYPLECQLFSCPEQAWEWLNQQHLEETSYNLLYQPGCMYAVARRKQGSYQHSPWTAGFGWSEVVGVITTFNQVDFETLEMETVLSEMKRLRLG</sequence>
<dbReference type="SUPFAM" id="SSF54197">
    <property type="entry name" value="HIT-like"/>
    <property type="match status" value="1"/>
</dbReference>
<dbReference type="EMBL" id="AFOC01000019">
    <property type="protein sequence ID" value="EGV52003.1"/>
    <property type="molecule type" value="Genomic_DNA"/>
</dbReference>
<comment type="caution">
    <text evidence="2">The sequence shown here is derived from an EMBL/GenBank/DDBJ whole genome shotgun (WGS) entry which is preliminary data.</text>
</comment>
<dbReference type="GO" id="GO:0005085">
    <property type="term" value="F:guanyl-nucleotide exchange factor activity"/>
    <property type="evidence" value="ECO:0007669"/>
    <property type="project" value="UniProtKB-KW"/>
</dbReference>
<gene>
    <name evidence="2" type="ORF">Rifp1Sym_as00250</name>
</gene>
<dbReference type="PANTHER" id="PTHR20884:SF8">
    <property type="entry name" value="GDP-D-GLUCOSE PHOSPHORYLASE 1"/>
    <property type="match status" value="1"/>
</dbReference>
<dbReference type="GO" id="GO:0005737">
    <property type="term" value="C:cytoplasm"/>
    <property type="evidence" value="ECO:0007669"/>
    <property type="project" value="UniProtKB-SubCell"/>
</dbReference>
<dbReference type="GO" id="GO:0006006">
    <property type="term" value="P:glucose metabolic process"/>
    <property type="evidence" value="ECO:0007669"/>
    <property type="project" value="TreeGrafter"/>
</dbReference>